<dbReference type="PANTHER" id="PTHR43047">
    <property type="entry name" value="TWO-COMPONENT HISTIDINE PROTEIN KINASE"/>
    <property type="match status" value="1"/>
</dbReference>
<feature type="compositionally biased region" description="Basic and acidic residues" evidence="15">
    <location>
        <begin position="1053"/>
        <end position="1075"/>
    </location>
</feature>
<dbReference type="InterPro" id="IPR001789">
    <property type="entry name" value="Sig_transdc_resp-reg_receiver"/>
</dbReference>
<dbReference type="SUPFAM" id="SSF55874">
    <property type="entry name" value="ATPase domain of HSP90 chaperone/DNA topoisomerase II/histidine kinase"/>
    <property type="match status" value="2"/>
</dbReference>
<evidence type="ECO:0000256" key="1">
    <source>
        <dbReference type="ARBA" id="ARBA00000085"/>
    </source>
</evidence>
<dbReference type="PROSITE" id="PS50885">
    <property type="entry name" value="HAMP"/>
    <property type="match status" value="1"/>
</dbReference>
<dbReference type="CDD" id="cd00082">
    <property type="entry name" value="HisKA"/>
    <property type="match status" value="1"/>
</dbReference>
<dbReference type="InterPro" id="IPR004358">
    <property type="entry name" value="Sig_transdc_His_kin-like_C"/>
</dbReference>
<dbReference type="Pfam" id="PF02518">
    <property type="entry name" value="HATPase_c"/>
    <property type="match status" value="1"/>
</dbReference>
<reference evidence="20" key="1">
    <citation type="submission" date="2020-03" db="EMBL/GenBank/DDBJ databases">
        <title>FDA dAtabase for Regulatory Grade micrObial Sequences (FDA-ARGOS): Supporting development and validation of Infectious Disease Dx tests.</title>
        <authorList>
            <person name="Campos J."/>
            <person name="Goldberg B."/>
            <person name="Tallon L."/>
            <person name="Sadzewicz L."/>
            <person name="Vavikolanu K."/>
            <person name="Mehta A."/>
            <person name="Aluvathingal J."/>
            <person name="Nadendla S."/>
            <person name="Nandy P."/>
            <person name="Geyer C."/>
            <person name="Yan Y."/>
            <person name="Sichtig H."/>
        </authorList>
    </citation>
    <scope>NUCLEOTIDE SEQUENCE [LARGE SCALE GENOMIC DNA]</scope>
    <source>
        <strain evidence="20">FDAARGOS_652</strain>
    </source>
</reference>
<dbReference type="InterPro" id="IPR003661">
    <property type="entry name" value="HisK_dim/P_dom"/>
</dbReference>
<feature type="transmembrane region" description="Helical" evidence="16">
    <location>
        <begin position="12"/>
        <end position="35"/>
    </location>
</feature>
<dbReference type="EMBL" id="JABWAB010000005">
    <property type="protein sequence ID" value="KAF6050996.1"/>
    <property type="molecule type" value="Genomic_DNA"/>
</dbReference>
<dbReference type="Gene3D" id="6.10.340.10">
    <property type="match status" value="1"/>
</dbReference>
<comment type="catalytic activity">
    <reaction evidence="1">
        <text>ATP + protein L-histidine = ADP + protein N-phospho-L-histidine.</text>
        <dbReference type="EC" id="2.7.13.3"/>
    </reaction>
</comment>
<feature type="domain" description="Response regulatory" evidence="18">
    <location>
        <begin position="1181"/>
        <end position="1302"/>
    </location>
</feature>
<protein>
    <recommendedName>
        <fullName evidence="3">histidine kinase</fullName>
        <ecNumber evidence="3">2.7.13.3</ecNumber>
    </recommendedName>
</protein>
<feature type="compositionally biased region" description="Low complexity" evidence="15">
    <location>
        <begin position="676"/>
        <end position="692"/>
    </location>
</feature>
<feature type="region of interest" description="Disordered" evidence="15">
    <location>
        <begin position="1017"/>
        <end position="1147"/>
    </location>
</feature>
<feature type="compositionally biased region" description="Basic residues" evidence="15">
    <location>
        <begin position="1085"/>
        <end position="1094"/>
    </location>
</feature>
<dbReference type="Gene3D" id="3.30.565.10">
    <property type="entry name" value="Histidine kinase-like ATPase, C-terminal domain"/>
    <property type="match status" value="2"/>
</dbReference>
<proteinExistence type="predicted"/>
<dbReference type="Proteomes" id="UP000590412">
    <property type="component" value="Unassembled WGS sequence"/>
</dbReference>
<keyword evidence="7" id="KW-0547">Nucleotide-binding</keyword>
<evidence type="ECO:0000256" key="5">
    <source>
        <dbReference type="ARBA" id="ARBA00022679"/>
    </source>
</evidence>
<feature type="domain" description="Histidine kinase" evidence="17">
    <location>
        <begin position="499"/>
        <end position="968"/>
    </location>
</feature>
<dbReference type="GO" id="GO:0007234">
    <property type="term" value="P:osmosensory signaling via phosphorelay pathway"/>
    <property type="evidence" value="ECO:0007669"/>
    <property type="project" value="UniProtKB-ARBA"/>
</dbReference>
<accession>A0A8X7NKS5</accession>
<organism evidence="20 21">
    <name type="scientific">Candida parapsilosis</name>
    <name type="common">Yeast</name>
    <dbReference type="NCBI Taxonomy" id="5480"/>
    <lineage>
        <taxon>Eukaryota</taxon>
        <taxon>Fungi</taxon>
        <taxon>Dikarya</taxon>
        <taxon>Ascomycota</taxon>
        <taxon>Saccharomycotina</taxon>
        <taxon>Pichiomycetes</taxon>
        <taxon>Debaryomycetaceae</taxon>
        <taxon>Candida/Lodderomyces clade</taxon>
        <taxon>Candida</taxon>
    </lineage>
</organism>
<evidence type="ECO:0000313" key="21">
    <source>
        <dbReference type="Proteomes" id="UP000590412"/>
    </source>
</evidence>
<feature type="domain" description="HAMP" evidence="19">
    <location>
        <begin position="432"/>
        <end position="466"/>
    </location>
</feature>
<dbReference type="FunFam" id="1.10.287.130:FF:000004">
    <property type="entry name" value="Ethylene receptor 1"/>
    <property type="match status" value="1"/>
</dbReference>
<name>A0A8X7NKS5_CANPA</name>
<keyword evidence="4 14" id="KW-0597">Phosphoprotein</keyword>
<dbReference type="EC" id="2.7.13.3" evidence="3"/>
<dbReference type="SMART" id="SM00387">
    <property type="entry name" value="HATPase_c"/>
    <property type="match status" value="1"/>
</dbReference>
<feature type="region of interest" description="Disordered" evidence="15">
    <location>
        <begin position="713"/>
        <end position="778"/>
    </location>
</feature>
<dbReference type="InterPro" id="IPR036097">
    <property type="entry name" value="HisK_dim/P_sf"/>
</dbReference>
<dbReference type="InterPro" id="IPR036890">
    <property type="entry name" value="HATPase_C_sf"/>
</dbReference>
<dbReference type="Gene3D" id="1.10.287.130">
    <property type="match status" value="1"/>
</dbReference>
<evidence type="ECO:0000256" key="10">
    <source>
        <dbReference type="ARBA" id="ARBA00022989"/>
    </source>
</evidence>
<feature type="compositionally biased region" description="Polar residues" evidence="15">
    <location>
        <begin position="801"/>
        <end position="817"/>
    </location>
</feature>
<evidence type="ECO:0000313" key="20">
    <source>
        <dbReference type="EMBL" id="KAF6050996.1"/>
    </source>
</evidence>
<feature type="region of interest" description="Disordered" evidence="15">
    <location>
        <begin position="375"/>
        <end position="431"/>
    </location>
</feature>
<evidence type="ECO:0000256" key="14">
    <source>
        <dbReference type="PROSITE-ProRule" id="PRU00169"/>
    </source>
</evidence>
<evidence type="ECO:0000256" key="11">
    <source>
        <dbReference type="ARBA" id="ARBA00023012"/>
    </source>
</evidence>
<evidence type="ECO:0000256" key="15">
    <source>
        <dbReference type="SAM" id="MobiDB-lite"/>
    </source>
</evidence>
<dbReference type="InterPro" id="IPR011006">
    <property type="entry name" value="CheY-like_superfamily"/>
</dbReference>
<dbReference type="SMART" id="SM00388">
    <property type="entry name" value="HisKA"/>
    <property type="match status" value="1"/>
</dbReference>
<dbReference type="GO" id="GO:0036180">
    <property type="term" value="P:filamentous growth of a population of unicellular organisms in response to biotic stimulus"/>
    <property type="evidence" value="ECO:0007669"/>
    <property type="project" value="UniProtKB-ARBA"/>
</dbReference>
<keyword evidence="6 16" id="KW-0812">Transmembrane</keyword>
<evidence type="ECO:0000256" key="8">
    <source>
        <dbReference type="ARBA" id="ARBA00022777"/>
    </source>
</evidence>
<dbReference type="InterPro" id="IPR005467">
    <property type="entry name" value="His_kinase_dom"/>
</dbReference>
<evidence type="ECO:0000259" key="19">
    <source>
        <dbReference type="PROSITE" id="PS50885"/>
    </source>
</evidence>
<evidence type="ECO:0000256" key="9">
    <source>
        <dbReference type="ARBA" id="ARBA00022840"/>
    </source>
</evidence>
<evidence type="ECO:0000256" key="4">
    <source>
        <dbReference type="ARBA" id="ARBA00022553"/>
    </source>
</evidence>
<keyword evidence="9" id="KW-0067">ATP-binding</keyword>
<dbReference type="SMART" id="SM00304">
    <property type="entry name" value="HAMP"/>
    <property type="match status" value="1"/>
</dbReference>
<feature type="compositionally biased region" description="Polar residues" evidence="15">
    <location>
        <begin position="1112"/>
        <end position="1123"/>
    </location>
</feature>
<dbReference type="SMART" id="SM00448">
    <property type="entry name" value="REC"/>
    <property type="match status" value="1"/>
</dbReference>
<dbReference type="FunFam" id="3.40.50.2300:FF:000289">
    <property type="entry name" value="Osmosensing histidine protein kinase SLN1"/>
    <property type="match status" value="1"/>
</dbReference>
<feature type="compositionally biased region" description="Basic and acidic residues" evidence="15">
    <location>
        <begin position="404"/>
        <end position="414"/>
    </location>
</feature>
<keyword evidence="11" id="KW-0902">Two-component regulatory system</keyword>
<keyword evidence="5" id="KW-0808">Transferase</keyword>
<dbReference type="GO" id="GO:0005524">
    <property type="term" value="F:ATP binding"/>
    <property type="evidence" value="ECO:0007669"/>
    <property type="project" value="UniProtKB-KW"/>
</dbReference>
<evidence type="ECO:0000256" key="2">
    <source>
        <dbReference type="ARBA" id="ARBA00004370"/>
    </source>
</evidence>
<feature type="transmembrane region" description="Helical" evidence="16">
    <location>
        <begin position="337"/>
        <end position="361"/>
    </location>
</feature>
<evidence type="ECO:0000256" key="13">
    <source>
        <dbReference type="ARBA" id="ARBA00023180"/>
    </source>
</evidence>
<sequence length="1326" mass="147342">MKRLKIGIRTQLMVLVGFASLLSLLILGLVTGIYFSNNLRNLRSERLEVISQLKATQVSQSITFTQITVASLAQVDRVRDPLSLHKQGNDSSDLFDGVDLLFLQYTFTDQFVSARLYDMDCNIVTTTSDEFVVVNNATKDMLYPIPDGGPLPELVESYTHDEKYQFYYTGPLPNNTHVTTDPYFAGITVAVFDVDDPDMIIGYLSVIASASSIFGALNSTTSSDYWTIAIEAVYNDSTSDYDVNRTAGELVGFESVFPNNGALIQPDHFYNINNSVLVGPAFRSNKTSNVVRNMRSVTGVKLSAAYYKIQFSNWRWLIITSQKQSSFNAPVTKMTHIIIGVTIGVGFFMCFVTFTLAIWFIRPITRLKEATESITRYKKDKKGGKKNADNGGDTPPPDSSDTLNDEKLSKRDSVHSMSTNGSESGYSSGIRLPSRIPRSKMLFKDELTELSEAFNIMTEELEKQYTHLEDRVKLRTKELEASKIEAEAANEAKTVFIANISHELRTPLNGILGMSSIAMEEEDQDRLKDSLKLIYRSGELLLHILTELLTYSKNTLNRSKLEKSNFQILEIVYQIHSIFTKLALDQRVNFKILIKPQVFRKLILYGDSNRIIQIIMNLVSNALKFTPVDGSVGVSFKMIGEYDYERSKRDNFEHVYILDNNVTDPTNLSSRLSRTQLLSPARPASPSSPASPQNKAPVLSPVFEFDKSNDYFSEKPVSASGTTSTDANKTESRKAANDPVNGSNSGSFGSNNATAVTNNDTNETNNDNNDQKINTNVTDDDMHSIATLATVQYENKIHESQFNNKPLPSTPNISPGSSLEKIPTRNSRTPSVTTINFDHTYRANQTSSSGEFKTYPALDKRSEFDTNMSNHEIVKDNKAFRIRKMYKPKTWVVQIKVTDTGSGIEPSLQEKVFEPFVQGDQTLSRSYGGTGLGLSICRQLSKMMRGTLTLDSTTGKGSCFTLTLPLPQTGEIVVPQQDLEMFCDDEFNPTAKSNRKVAFDEKAVVVHNDANDTTMTLESIKKSNSTSSGSSTGEGVSSVTKSETSNSSASMHGDGDSNAQERSHHTDDPENEEKNSSVSQLNAKPLKRSVKPTKSKNNLHNLLAEKPELFHQGSTGTANSGMDTKSVDSDEQHYQSNGHHKLQPANDVVDANGTVIKANGKSPKHRRSNSHSSNEDIASLKILIAEDNKVNQEVIKRMMKLEGFTNLTMACNGEEAIEFVKLANEAHDPFALIFMDVQMPKIDGLLATKSIRQDLHFQRPIIALTAFADESNVKECFSCGMNGFLSKPIKRNNLQSIFKEFRPRLLEDAQRNKVANGRADDVAMED</sequence>
<evidence type="ECO:0000256" key="7">
    <source>
        <dbReference type="ARBA" id="ARBA00022741"/>
    </source>
</evidence>
<dbReference type="CDD" id="cd17546">
    <property type="entry name" value="REC_hyHK_CKI1_RcsC-like"/>
    <property type="match status" value="1"/>
</dbReference>
<dbReference type="PRINTS" id="PR00344">
    <property type="entry name" value="BCTRLSENSOR"/>
</dbReference>
<keyword evidence="10 16" id="KW-1133">Transmembrane helix</keyword>
<evidence type="ECO:0000256" key="3">
    <source>
        <dbReference type="ARBA" id="ARBA00012438"/>
    </source>
</evidence>
<evidence type="ECO:0000256" key="12">
    <source>
        <dbReference type="ARBA" id="ARBA00023136"/>
    </source>
</evidence>
<dbReference type="InterPro" id="IPR003660">
    <property type="entry name" value="HAMP_dom"/>
</dbReference>
<feature type="modified residue" description="4-aspartylphosphate" evidence="14">
    <location>
        <position position="1236"/>
    </location>
</feature>
<dbReference type="Gene3D" id="3.40.50.2300">
    <property type="match status" value="1"/>
</dbReference>
<feature type="region of interest" description="Disordered" evidence="15">
    <location>
        <begin position="676"/>
        <end position="697"/>
    </location>
</feature>
<comment type="caution">
    <text evidence="20">The sequence shown here is derived from an EMBL/GenBank/DDBJ whole genome shotgun (WGS) entry which is preliminary data.</text>
</comment>
<dbReference type="InterPro" id="IPR003594">
    <property type="entry name" value="HATPase_dom"/>
</dbReference>
<evidence type="ECO:0000256" key="16">
    <source>
        <dbReference type="SAM" id="Phobius"/>
    </source>
</evidence>
<keyword evidence="12 16" id="KW-0472">Membrane</keyword>
<comment type="subcellular location">
    <subcellularLocation>
        <location evidence="2">Membrane</location>
    </subcellularLocation>
</comment>
<dbReference type="PROSITE" id="PS50109">
    <property type="entry name" value="HIS_KIN"/>
    <property type="match status" value="1"/>
</dbReference>
<evidence type="ECO:0000259" key="18">
    <source>
        <dbReference type="PROSITE" id="PS50110"/>
    </source>
</evidence>
<feature type="region of interest" description="Disordered" evidence="15">
    <location>
        <begin position="801"/>
        <end position="832"/>
    </location>
</feature>
<feature type="compositionally biased region" description="Low complexity" evidence="15">
    <location>
        <begin position="741"/>
        <end position="776"/>
    </location>
</feature>
<feature type="compositionally biased region" description="Polar residues" evidence="15">
    <location>
        <begin position="415"/>
        <end position="427"/>
    </location>
</feature>
<dbReference type="GO" id="GO:0009927">
    <property type="term" value="F:histidine phosphotransfer kinase activity"/>
    <property type="evidence" value="ECO:0007669"/>
    <property type="project" value="TreeGrafter"/>
</dbReference>
<keyword evidence="13" id="KW-0325">Glycoprotein</keyword>
<dbReference type="Pfam" id="PF00512">
    <property type="entry name" value="HisKA"/>
    <property type="match status" value="1"/>
</dbReference>
<evidence type="ECO:0000256" key="6">
    <source>
        <dbReference type="ARBA" id="ARBA00022692"/>
    </source>
</evidence>
<gene>
    <name evidence="20" type="ORF">FOB60_003664</name>
</gene>
<dbReference type="PANTHER" id="PTHR43047:SF72">
    <property type="entry name" value="OSMOSENSING HISTIDINE PROTEIN KINASE SLN1"/>
    <property type="match status" value="1"/>
</dbReference>
<evidence type="ECO:0000259" key="17">
    <source>
        <dbReference type="PROSITE" id="PS50109"/>
    </source>
</evidence>
<feature type="compositionally biased region" description="Low complexity" evidence="15">
    <location>
        <begin position="1022"/>
        <end position="1050"/>
    </location>
</feature>
<dbReference type="Pfam" id="PF00072">
    <property type="entry name" value="Response_reg"/>
    <property type="match status" value="1"/>
</dbReference>
<dbReference type="GO" id="GO:0005886">
    <property type="term" value="C:plasma membrane"/>
    <property type="evidence" value="ECO:0007669"/>
    <property type="project" value="TreeGrafter"/>
</dbReference>
<dbReference type="PROSITE" id="PS50110">
    <property type="entry name" value="RESPONSE_REGULATORY"/>
    <property type="match status" value="1"/>
</dbReference>
<dbReference type="SUPFAM" id="SSF52172">
    <property type="entry name" value="CheY-like"/>
    <property type="match status" value="1"/>
</dbReference>
<dbReference type="GO" id="GO:0000155">
    <property type="term" value="F:phosphorelay sensor kinase activity"/>
    <property type="evidence" value="ECO:0007669"/>
    <property type="project" value="InterPro"/>
</dbReference>
<dbReference type="GO" id="GO:1900445">
    <property type="term" value="P:positive regulation of filamentous growth of a population of unicellular organisms in response to biotic stimulus"/>
    <property type="evidence" value="ECO:0007669"/>
    <property type="project" value="UniProtKB-ARBA"/>
</dbReference>
<keyword evidence="8 20" id="KW-0418">Kinase</keyword>
<dbReference type="SUPFAM" id="SSF47384">
    <property type="entry name" value="Homodimeric domain of signal transducing histidine kinase"/>
    <property type="match status" value="1"/>
</dbReference>